<evidence type="ECO:0000313" key="3">
    <source>
        <dbReference type="Proteomes" id="UP000242791"/>
    </source>
</evidence>
<organism evidence="2 3">
    <name type="scientific">Blastomyces percursus</name>
    <dbReference type="NCBI Taxonomy" id="1658174"/>
    <lineage>
        <taxon>Eukaryota</taxon>
        <taxon>Fungi</taxon>
        <taxon>Dikarya</taxon>
        <taxon>Ascomycota</taxon>
        <taxon>Pezizomycotina</taxon>
        <taxon>Eurotiomycetes</taxon>
        <taxon>Eurotiomycetidae</taxon>
        <taxon>Onygenales</taxon>
        <taxon>Ajellomycetaceae</taxon>
        <taxon>Blastomyces</taxon>
    </lineage>
</organism>
<gene>
    <name evidence="2" type="ORF">ACJ73_05827</name>
</gene>
<feature type="region of interest" description="Disordered" evidence="1">
    <location>
        <begin position="115"/>
        <end position="151"/>
    </location>
</feature>
<dbReference type="AlphaFoldDB" id="A0A1J9Q2P1"/>
<dbReference type="EMBL" id="LGTZ01000950">
    <property type="protein sequence ID" value="OJD22825.1"/>
    <property type="molecule type" value="Genomic_DNA"/>
</dbReference>
<feature type="compositionally biased region" description="Polar residues" evidence="1">
    <location>
        <begin position="131"/>
        <end position="142"/>
    </location>
</feature>
<dbReference type="VEuPathDB" id="FungiDB:ACJ73_05827"/>
<name>A0A1J9Q2P1_9EURO</name>
<sequence>MDRDASPTLEEATELFPRDTFLRQEPVNSRRFGLILILKRSPFRNDCKGLWSVWITLASCEFYRFPILPFKSHDRGYTEQLDTALYYMKVWVRAWRSSSFTNLSTPWIRESAALGRHEEQRGTKRKRTKNNDYGDQAQNPQVPDSKRRHFI</sequence>
<protein>
    <submittedName>
        <fullName evidence="2">Uncharacterized protein</fullName>
    </submittedName>
</protein>
<comment type="caution">
    <text evidence="2">The sequence shown here is derived from an EMBL/GenBank/DDBJ whole genome shotgun (WGS) entry which is preliminary data.</text>
</comment>
<proteinExistence type="predicted"/>
<accession>A0A1J9Q2P1</accession>
<keyword evidence="3" id="KW-1185">Reference proteome</keyword>
<dbReference type="Proteomes" id="UP000242791">
    <property type="component" value="Unassembled WGS sequence"/>
</dbReference>
<evidence type="ECO:0000256" key="1">
    <source>
        <dbReference type="SAM" id="MobiDB-lite"/>
    </source>
</evidence>
<evidence type="ECO:0000313" key="2">
    <source>
        <dbReference type="EMBL" id="OJD22825.1"/>
    </source>
</evidence>
<reference evidence="2 3" key="1">
    <citation type="submission" date="2015-08" db="EMBL/GenBank/DDBJ databases">
        <title>Emmonsia species relationships and genome sequence.</title>
        <authorList>
            <person name="Cuomo C.A."/>
            <person name="Schwartz I.S."/>
            <person name="Kenyon C."/>
            <person name="De Hoog G.S."/>
            <person name="Govender N.P."/>
            <person name="Botha A."/>
            <person name="Moreno L."/>
            <person name="De Vries M."/>
            <person name="Munoz J.F."/>
            <person name="Stielow J.B."/>
        </authorList>
    </citation>
    <scope>NUCLEOTIDE SEQUENCE [LARGE SCALE GENOMIC DNA]</scope>
    <source>
        <strain evidence="2 3">EI222</strain>
    </source>
</reference>